<dbReference type="Pfam" id="PF07690">
    <property type="entry name" value="MFS_1"/>
    <property type="match status" value="1"/>
</dbReference>
<feature type="transmembrane region" description="Helical" evidence="5">
    <location>
        <begin position="349"/>
        <end position="366"/>
    </location>
</feature>
<gene>
    <name evidence="7" type="ORF">GRQ65_18040</name>
</gene>
<feature type="transmembrane region" description="Helical" evidence="5">
    <location>
        <begin position="415"/>
        <end position="438"/>
    </location>
</feature>
<feature type="transmembrane region" description="Helical" evidence="5">
    <location>
        <begin position="130"/>
        <end position="151"/>
    </location>
</feature>
<feature type="domain" description="Major facilitator superfamily (MFS) profile" evidence="6">
    <location>
        <begin position="39"/>
        <end position="478"/>
    </location>
</feature>
<feature type="transmembrane region" description="Helical" evidence="5">
    <location>
        <begin position="315"/>
        <end position="337"/>
    </location>
</feature>
<feature type="transmembrane region" description="Helical" evidence="5">
    <location>
        <begin position="378"/>
        <end position="403"/>
    </location>
</feature>
<dbReference type="AlphaFoldDB" id="A0A6L7EXB7"/>
<evidence type="ECO:0000256" key="3">
    <source>
        <dbReference type="ARBA" id="ARBA00022989"/>
    </source>
</evidence>
<keyword evidence="3 5" id="KW-1133">Transmembrane helix</keyword>
<accession>A0A6L7EXB7</accession>
<dbReference type="PANTHER" id="PTHR42718">
    <property type="entry name" value="MAJOR FACILITATOR SUPERFAMILY MULTIDRUG TRANSPORTER MFSC"/>
    <property type="match status" value="1"/>
</dbReference>
<dbReference type="InterPro" id="IPR011701">
    <property type="entry name" value="MFS"/>
</dbReference>
<dbReference type="GO" id="GO:0005886">
    <property type="term" value="C:plasma membrane"/>
    <property type="evidence" value="ECO:0007669"/>
    <property type="project" value="UniProtKB-SubCell"/>
</dbReference>
<dbReference type="Gene3D" id="1.20.1720.10">
    <property type="entry name" value="Multidrug resistance protein D"/>
    <property type="match status" value="1"/>
</dbReference>
<feature type="transmembrane region" description="Helical" evidence="5">
    <location>
        <begin position="38"/>
        <end position="61"/>
    </location>
</feature>
<dbReference type="CDD" id="cd17321">
    <property type="entry name" value="MFS_MMR_MDR_like"/>
    <property type="match status" value="1"/>
</dbReference>
<comment type="caution">
    <text evidence="7">The sequence shown here is derived from an EMBL/GenBank/DDBJ whole genome shotgun (WGS) entry which is preliminary data.</text>
</comment>
<keyword evidence="4 5" id="KW-0472">Membrane</keyword>
<evidence type="ECO:0000313" key="7">
    <source>
        <dbReference type="EMBL" id="MXG91450.1"/>
    </source>
</evidence>
<evidence type="ECO:0000313" key="8">
    <source>
        <dbReference type="Proteomes" id="UP000473325"/>
    </source>
</evidence>
<feature type="transmembrane region" description="Helical" evidence="5">
    <location>
        <begin position="225"/>
        <end position="243"/>
    </location>
</feature>
<organism evidence="7 8">
    <name type="scientific">Nocardioides flavescens</name>
    <dbReference type="NCBI Taxonomy" id="2691959"/>
    <lineage>
        <taxon>Bacteria</taxon>
        <taxon>Bacillati</taxon>
        <taxon>Actinomycetota</taxon>
        <taxon>Actinomycetes</taxon>
        <taxon>Propionibacteriales</taxon>
        <taxon>Nocardioidaceae</taxon>
        <taxon>Nocardioides</taxon>
    </lineage>
</organism>
<dbReference type="SUPFAM" id="SSF103473">
    <property type="entry name" value="MFS general substrate transporter"/>
    <property type="match status" value="1"/>
</dbReference>
<feature type="transmembrane region" description="Helical" evidence="5">
    <location>
        <begin position="286"/>
        <end position="309"/>
    </location>
</feature>
<dbReference type="Proteomes" id="UP000473325">
    <property type="component" value="Unassembled WGS sequence"/>
</dbReference>
<dbReference type="GO" id="GO:0022857">
    <property type="term" value="F:transmembrane transporter activity"/>
    <property type="evidence" value="ECO:0007669"/>
    <property type="project" value="InterPro"/>
</dbReference>
<name>A0A6L7EXB7_9ACTN</name>
<evidence type="ECO:0000256" key="5">
    <source>
        <dbReference type="SAM" id="Phobius"/>
    </source>
</evidence>
<evidence type="ECO:0000256" key="2">
    <source>
        <dbReference type="ARBA" id="ARBA00022692"/>
    </source>
</evidence>
<dbReference type="PANTHER" id="PTHR42718:SF42">
    <property type="entry name" value="EXPORT PROTEIN"/>
    <property type="match status" value="1"/>
</dbReference>
<keyword evidence="2 5" id="KW-0812">Transmembrane</keyword>
<dbReference type="InterPro" id="IPR036259">
    <property type="entry name" value="MFS_trans_sf"/>
</dbReference>
<feature type="transmembrane region" description="Helical" evidence="5">
    <location>
        <begin position="249"/>
        <end position="265"/>
    </location>
</feature>
<protein>
    <submittedName>
        <fullName evidence="7">MFS transporter</fullName>
    </submittedName>
</protein>
<evidence type="ECO:0000259" key="6">
    <source>
        <dbReference type="PROSITE" id="PS50850"/>
    </source>
</evidence>
<dbReference type="InterPro" id="IPR020846">
    <property type="entry name" value="MFS_dom"/>
</dbReference>
<feature type="transmembrane region" description="Helical" evidence="5">
    <location>
        <begin position="450"/>
        <end position="472"/>
    </location>
</feature>
<feature type="transmembrane region" description="Helical" evidence="5">
    <location>
        <begin position="192"/>
        <end position="213"/>
    </location>
</feature>
<keyword evidence="8" id="KW-1185">Reference proteome</keyword>
<dbReference type="PROSITE" id="PS50850">
    <property type="entry name" value="MFS"/>
    <property type="match status" value="1"/>
</dbReference>
<evidence type="ECO:0000256" key="4">
    <source>
        <dbReference type="ARBA" id="ARBA00023136"/>
    </source>
</evidence>
<reference evidence="7 8" key="1">
    <citation type="submission" date="2019-12" db="EMBL/GenBank/DDBJ databases">
        <authorList>
            <person name="Kun Z."/>
        </authorList>
    </citation>
    <scope>NUCLEOTIDE SEQUENCE [LARGE SCALE GENOMIC DNA]</scope>
    <source>
        <strain evidence="7 8">YIM 123512</strain>
    </source>
</reference>
<feature type="transmembrane region" description="Helical" evidence="5">
    <location>
        <begin position="163"/>
        <end position="186"/>
    </location>
</feature>
<proteinExistence type="predicted"/>
<dbReference type="EMBL" id="WUEK01000012">
    <property type="protein sequence ID" value="MXG91450.1"/>
    <property type="molecule type" value="Genomic_DNA"/>
</dbReference>
<dbReference type="Gene3D" id="1.20.1250.20">
    <property type="entry name" value="MFS general substrate transporter like domains"/>
    <property type="match status" value="1"/>
</dbReference>
<comment type="subcellular location">
    <subcellularLocation>
        <location evidence="1">Cell membrane</location>
        <topology evidence="1">Multi-pass membrane protein</topology>
    </subcellularLocation>
</comment>
<feature type="transmembrane region" description="Helical" evidence="5">
    <location>
        <begin position="73"/>
        <end position="93"/>
    </location>
</feature>
<evidence type="ECO:0000256" key="1">
    <source>
        <dbReference type="ARBA" id="ARBA00004651"/>
    </source>
</evidence>
<sequence length="486" mass="49647">MTRLSQAPDDRTVLCVDCEDTSHSAPPGVRMGTPTGRAVVAAATLGSGMALLDGTVVNVALRTIGEELDASLAQLQWITNGYLLSLASLILLGGSLGDRFGRRRVFVVGTVWFAAASVLCGLAPDPEVLILARVLQGIGGALLTPGSLAMIQGAFVQEDRAPAIGAWSGLGSIAAAIGPFVGGALIDYASWRWIFLINAPLAVVTVLIAVRAVPETRDPRASSHFDVPGAALAALALGATTYALIEASWLAAGLGVVAGFGFVVVESRTREPMLALGVFRDRTFSASNVMTLLVYGALGAISFFVTLQLQTVTGYGALAAGAAFVPMTVLMLCFAAAGGRLGQRIGPRIPMTVGPLIMAGGVLLLLRIDDQRDYLLDVLPGVTVFGVGLVLMVAPLTATVLAAAPDEHAGIASGVNNAVARAGSLLAVAALPVAVGLSGEEYADPRSFDAAFGTAMVACAVLLAVGGAVSWLSIRNSVLDGGPEPH</sequence>
<feature type="transmembrane region" description="Helical" evidence="5">
    <location>
        <begin position="105"/>
        <end position="124"/>
    </location>
</feature>